<dbReference type="InterPro" id="IPR001387">
    <property type="entry name" value="Cro/C1-type_HTH"/>
</dbReference>
<dbReference type="InterPro" id="IPR010982">
    <property type="entry name" value="Lambda_DNA-bd_dom_sf"/>
</dbReference>
<evidence type="ECO:0000256" key="1">
    <source>
        <dbReference type="PROSITE-ProRule" id="PRU00339"/>
    </source>
</evidence>
<feature type="repeat" description="TPR" evidence="1">
    <location>
        <begin position="271"/>
        <end position="304"/>
    </location>
</feature>
<dbReference type="Pfam" id="PF01381">
    <property type="entry name" value="HTH_3"/>
    <property type="match status" value="1"/>
</dbReference>
<dbReference type="RefSeq" id="WP_142641669.1">
    <property type="nucleotide sequence ID" value="NZ_VDGI01000004.1"/>
</dbReference>
<dbReference type="PROSITE" id="PS50005">
    <property type="entry name" value="TPR"/>
    <property type="match status" value="1"/>
</dbReference>
<dbReference type="Gene3D" id="1.25.40.10">
    <property type="entry name" value="Tetratricopeptide repeat domain"/>
    <property type="match status" value="1"/>
</dbReference>
<protein>
    <submittedName>
        <fullName evidence="3">Tetratricopeptide repeat protein</fullName>
    </submittedName>
</protein>
<evidence type="ECO:0000259" key="2">
    <source>
        <dbReference type="PROSITE" id="PS50943"/>
    </source>
</evidence>
<dbReference type="AlphaFoldDB" id="A0A544TTA5"/>
<feature type="domain" description="HTH cro/C1-type" evidence="2">
    <location>
        <begin position="8"/>
        <end position="61"/>
    </location>
</feature>
<sequence length="435" mass="52100">MSSIGYIIKQERLNQNIKQTVLAKGICSTSYLSKIENNSTVPSEEVINLLLDRLNLEITKVSNEEENKFLEDIFELYKNGVILRDKKIIKESLRRFSVQKIYLLQLSNFYTYNLFMFRLMLILNEKIENLQSTYDVIKKMEHHFDDKQRFISNLNLSLYYYLNGDYYKALNQLEGTRKLMNNISIEEWEVADYHNILSLIYFKCNELFNTINHASKSLMYYKDNLLFERAIDSYIVMGMAHKKMRRYEEAEKNYYLAKKLVKDYKVSNYEGMIYQNIGSLHAIQESHDKAIEYYKLSLKSKEDNNNVEGYLITILSIIKEYSKQADHEAVLRWCKKGLEAIEEVKHKINIETDSYYWHFEIYRALHSLTNDLESVLKKSINFFEMVHDDRHVQKYSILLANYYFEQNKFKAASLYYQKSNQVLFKQNFIKKWEDF</sequence>
<proteinExistence type="predicted"/>
<dbReference type="OrthoDB" id="252257at2"/>
<dbReference type="Pfam" id="PF13424">
    <property type="entry name" value="TPR_12"/>
    <property type="match status" value="1"/>
</dbReference>
<dbReference type="EMBL" id="VDGI01000004">
    <property type="protein sequence ID" value="TQR20630.1"/>
    <property type="molecule type" value="Genomic_DNA"/>
</dbReference>
<organism evidence="3 4">
    <name type="scientific">Psychrobacillus vulpis</name>
    <dbReference type="NCBI Taxonomy" id="2325572"/>
    <lineage>
        <taxon>Bacteria</taxon>
        <taxon>Bacillati</taxon>
        <taxon>Bacillota</taxon>
        <taxon>Bacilli</taxon>
        <taxon>Bacillales</taxon>
        <taxon>Bacillaceae</taxon>
        <taxon>Psychrobacillus</taxon>
    </lineage>
</organism>
<dbReference type="GO" id="GO:0003677">
    <property type="term" value="F:DNA binding"/>
    <property type="evidence" value="ECO:0007669"/>
    <property type="project" value="InterPro"/>
</dbReference>
<dbReference type="InterPro" id="IPR011990">
    <property type="entry name" value="TPR-like_helical_dom_sf"/>
</dbReference>
<dbReference type="SMART" id="SM00028">
    <property type="entry name" value="TPR"/>
    <property type="match status" value="3"/>
</dbReference>
<evidence type="ECO:0000313" key="3">
    <source>
        <dbReference type="EMBL" id="TQR20630.1"/>
    </source>
</evidence>
<dbReference type="SUPFAM" id="SSF48452">
    <property type="entry name" value="TPR-like"/>
    <property type="match status" value="1"/>
</dbReference>
<comment type="caution">
    <text evidence="3">The sequence shown here is derived from an EMBL/GenBank/DDBJ whole genome shotgun (WGS) entry which is preliminary data.</text>
</comment>
<accession>A0A544TTA5</accession>
<dbReference type="SMART" id="SM00530">
    <property type="entry name" value="HTH_XRE"/>
    <property type="match status" value="1"/>
</dbReference>
<dbReference type="SUPFAM" id="SSF47413">
    <property type="entry name" value="lambda repressor-like DNA-binding domains"/>
    <property type="match status" value="1"/>
</dbReference>
<dbReference type="InterPro" id="IPR019734">
    <property type="entry name" value="TPR_rpt"/>
</dbReference>
<gene>
    <name evidence="3" type="ORF">FG384_05910</name>
</gene>
<dbReference type="Gene3D" id="1.10.260.40">
    <property type="entry name" value="lambda repressor-like DNA-binding domains"/>
    <property type="match status" value="1"/>
</dbReference>
<reference evidence="3 4" key="1">
    <citation type="submission" date="2019-06" db="EMBL/GenBank/DDBJ databases">
        <title>Psychrobacillus vulpis sp. nov., a new species isolated from feces of a red fox that inhabits in The Tablas de Daimiel Natural Park, Albacete, Spain.</title>
        <authorList>
            <person name="Rodriguez M."/>
            <person name="Reina J.C."/>
            <person name="Bejar V."/>
            <person name="Llamas I."/>
        </authorList>
    </citation>
    <scope>NUCLEOTIDE SEQUENCE [LARGE SCALE GENOMIC DNA]</scope>
    <source>
        <strain evidence="3 4">Z8</strain>
    </source>
</reference>
<keyword evidence="4" id="KW-1185">Reference proteome</keyword>
<evidence type="ECO:0000313" key="4">
    <source>
        <dbReference type="Proteomes" id="UP000316626"/>
    </source>
</evidence>
<dbReference type="PROSITE" id="PS50943">
    <property type="entry name" value="HTH_CROC1"/>
    <property type="match status" value="1"/>
</dbReference>
<dbReference type="Proteomes" id="UP000316626">
    <property type="component" value="Unassembled WGS sequence"/>
</dbReference>
<keyword evidence="1" id="KW-0802">TPR repeat</keyword>
<dbReference type="CDD" id="cd00093">
    <property type="entry name" value="HTH_XRE"/>
    <property type="match status" value="1"/>
</dbReference>
<name>A0A544TTA5_9BACI</name>